<dbReference type="Pfam" id="PF00300">
    <property type="entry name" value="His_Phos_1"/>
    <property type="match status" value="1"/>
</dbReference>
<dbReference type="SUPFAM" id="SSF53254">
    <property type="entry name" value="Phosphoglycerate mutase-like"/>
    <property type="match status" value="1"/>
</dbReference>
<gene>
    <name evidence="1" type="ORF">EXM22_00210</name>
</gene>
<accession>A0A5C1QGQ6</accession>
<dbReference type="PANTHER" id="PTHR48100">
    <property type="entry name" value="BROAD-SPECIFICITY PHOSPHATASE YOR283W-RELATED"/>
    <property type="match status" value="1"/>
</dbReference>
<dbReference type="InterPro" id="IPR013078">
    <property type="entry name" value="His_Pase_superF_clade-1"/>
</dbReference>
<dbReference type="SMART" id="SM00855">
    <property type="entry name" value="PGAM"/>
    <property type="match status" value="1"/>
</dbReference>
<dbReference type="InterPro" id="IPR029033">
    <property type="entry name" value="His_PPase_superfam"/>
</dbReference>
<dbReference type="OrthoDB" id="9781415at2"/>
<evidence type="ECO:0000313" key="1">
    <source>
        <dbReference type="EMBL" id="QEN06488.1"/>
    </source>
</evidence>
<name>A0A5C1QGQ6_9SPIO</name>
<organism evidence="1 2">
    <name type="scientific">Oceanispirochaeta crateris</name>
    <dbReference type="NCBI Taxonomy" id="2518645"/>
    <lineage>
        <taxon>Bacteria</taxon>
        <taxon>Pseudomonadati</taxon>
        <taxon>Spirochaetota</taxon>
        <taxon>Spirochaetia</taxon>
        <taxon>Spirochaetales</taxon>
        <taxon>Spirochaetaceae</taxon>
        <taxon>Oceanispirochaeta</taxon>
    </lineage>
</organism>
<evidence type="ECO:0000313" key="2">
    <source>
        <dbReference type="Proteomes" id="UP000324209"/>
    </source>
</evidence>
<dbReference type="CDD" id="cd07067">
    <property type="entry name" value="HP_PGM_like"/>
    <property type="match status" value="1"/>
</dbReference>
<dbReference type="InterPro" id="IPR050275">
    <property type="entry name" value="PGM_Phosphatase"/>
</dbReference>
<dbReference type="KEGG" id="ock:EXM22_00210"/>
<dbReference type="Gene3D" id="3.40.50.1240">
    <property type="entry name" value="Phosphoglycerate mutase-like"/>
    <property type="match status" value="1"/>
</dbReference>
<dbReference type="AlphaFoldDB" id="A0A5C1QGQ6"/>
<dbReference type="RefSeq" id="WP_149484571.1">
    <property type="nucleotide sequence ID" value="NZ_CP036150.1"/>
</dbReference>
<sequence>MGYLFLIRHAQSEANSQRIMASRLPFPLTKAGKADADLIASQLSQSVTIQRIISSPLVRAIETAASFSRVFGIECEEDERLSEQDLGIYSGMTYDQVKEEPLYEMNTQNRWNWIPQGGGESYEMIARRVQSFFASLDPESQDNILIVTHAVTFRLIRAVLENTLPAYPSGFPNNGEIWKVHYKGLGVEHSIESLLLGNSKDFIHNP</sequence>
<dbReference type="EMBL" id="CP036150">
    <property type="protein sequence ID" value="QEN06488.1"/>
    <property type="molecule type" value="Genomic_DNA"/>
</dbReference>
<protein>
    <submittedName>
        <fullName evidence="1">Histidine phosphatase family protein</fullName>
    </submittedName>
</protein>
<dbReference type="Proteomes" id="UP000324209">
    <property type="component" value="Chromosome"/>
</dbReference>
<proteinExistence type="predicted"/>
<dbReference type="GO" id="GO:0005737">
    <property type="term" value="C:cytoplasm"/>
    <property type="evidence" value="ECO:0007669"/>
    <property type="project" value="TreeGrafter"/>
</dbReference>
<reference evidence="1 2" key="1">
    <citation type="submission" date="2019-02" db="EMBL/GenBank/DDBJ databases">
        <title>Complete Genome Sequence and Methylome Analysis of free living Spirochaetas.</title>
        <authorList>
            <person name="Fomenkov A."/>
            <person name="Dubinina G."/>
            <person name="Leshcheva N."/>
            <person name="Mikheeva N."/>
            <person name="Grabovich M."/>
            <person name="Vincze T."/>
            <person name="Roberts R.J."/>
        </authorList>
    </citation>
    <scope>NUCLEOTIDE SEQUENCE [LARGE SCALE GENOMIC DNA]</scope>
    <source>
        <strain evidence="1 2">K2</strain>
    </source>
</reference>
<keyword evidence="2" id="KW-1185">Reference proteome</keyword>
<dbReference type="PANTHER" id="PTHR48100:SF1">
    <property type="entry name" value="HISTIDINE PHOSPHATASE FAMILY PROTEIN-RELATED"/>
    <property type="match status" value="1"/>
</dbReference>
<dbReference type="GO" id="GO:0016791">
    <property type="term" value="F:phosphatase activity"/>
    <property type="evidence" value="ECO:0007669"/>
    <property type="project" value="TreeGrafter"/>
</dbReference>